<protein>
    <submittedName>
        <fullName evidence="2">Class I glutamine amidotransferase-like protein</fullName>
    </submittedName>
</protein>
<evidence type="ECO:0000313" key="2">
    <source>
        <dbReference type="EMBL" id="KAF2850146.1"/>
    </source>
</evidence>
<keyword evidence="2" id="KW-0315">Glutamine amidotransferase</keyword>
<dbReference type="OrthoDB" id="543156at2759"/>
<gene>
    <name evidence="2" type="ORF">T440DRAFT_115022</name>
</gene>
<evidence type="ECO:0000259" key="1">
    <source>
        <dbReference type="Pfam" id="PF01965"/>
    </source>
</evidence>
<accession>A0A6A7B3P3</accession>
<organism evidence="2 3">
    <name type="scientific">Plenodomus tracheiphilus IPT5</name>
    <dbReference type="NCBI Taxonomy" id="1408161"/>
    <lineage>
        <taxon>Eukaryota</taxon>
        <taxon>Fungi</taxon>
        <taxon>Dikarya</taxon>
        <taxon>Ascomycota</taxon>
        <taxon>Pezizomycotina</taxon>
        <taxon>Dothideomycetes</taxon>
        <taxon>Pleosporomycetidae</taxon>
        <taxon>Pleosporales</taxon>
        <taxon>Pleosporineae</taxon>
        <taxon>Leptosphaeriaceae</taxon>
        <taxon>Plenodomus</taxon>
    </lineage>
</organism>
<proteinExistence type="predicted"/>
<reference evidence="2" key="1">
    <citation type="submission" date="2020-01" db="EMBL/GenBank/DDBJ databases">
        <authorList>
            <consortium name="DOE Joint Genome Institute"/>
            <person name="Haridas S."/>
            <person name="Albert R."/>
            <person name="Binder M."/>
            <person name="Bloem J."/>
            <person name="Labutti K."/>
            <person name="Salamov A."/>
            <person name="Andreopoulos B."/>
            <person name="Baker S.E."/>
            <person name="Barry K."/>
            <person name="Bills G."/>
            <person name="Bluhm B.H."/>
            <person name="Cannon C."/>
            <person name="Castanera R."/>
            <person name="Culley D.E."/>
            <person name="Daum C."/>
            <person name="Ezra D."/>
            <person name="Gonzalez J.B."/>
            <person name="Henrissat B."/>
            <person name="Kuo A."/>
            <person name="Liang C."/>
            <person name="Lipzen A."/>
            <person name="Lutzoni F."/>
            <person name="Magnuson J."/>
            <person name="Mondo S."/>
            <person name="Nolan M."/>
            <person name="Ohm R."/>
            <person name="Pangilinan J."/>
            <person name="Park H.-J."/>
            <person name="Ramirez L."/>
            <person name="Alfaro M."/>
            <person name="Sun H."/>
            <person name="Tritt A."/>
            <person name="Yoshinaga Y."/>
            <person name="Zwiers L.-H."/>
            <person name="Turgeon B.G."/>
            <person name="Goodwin S.B."/>
            <person name="Spatafora J.W."/>
            <person name="Crous P.W."/>
            <person name="Grigoriev I.V."/>
        </authorList>
    </citation>
    <scope>NUCLEOTIDE SEQUENCE</scope>
    <source>
        <strain evidence="2">IPT5</strain>
    </source>
</reference>
<evidence type="ECO:0000313" key="3">
    <source>
        <dbReference type="Proteomes" id="UP000799423"/>
    </source>
</evidence>
<dbReference type="Gene3D" id="3.40.50.880">
    <property type="match status" value="1"/>
</dbReference>
<dbReference type="AlphaFoldDB" id="A0A6A7B3P3"/>
<dbReference type="PANTHER" id="PTHR43130:SF15">
    <property type="entry name" value="THIJ_PFPI FAMILY PROTEIN (AFU_ORTHOLOGUE AFUA_5G14240)"/>
    <property type="match status" value="1"/>
</dbReference>
<dbReference type="InterPro" id="IPR052158">
    <property type="entry name" value="INH-QAR"/>
</dbReference>
<dbReference type="PANTHER" id="PTHR43130">
    <property type="entry name" value="ARAC-FAMILY TRANSCRIPTIONAL REGULATOR"/>
    <property type="match status" value="1"/>
</dbReference>
<dbReference type="Pfam" id="PF01965">
    <property type="entry name" value="DJ-1_PfpI"/>
    <property type="match status" value="1"/>
</dbReference>
<dbReference type="InterPro" id="IPR002818">
    <property type="entry name" value="DJ-1/PfpI"/>
</dbReference>
<sequence>MHPFLRTRYPSTTYTASICTGSMILARAGLLNNRRATTNKWAWSTVVAYGENVTWVPEARWTVDEGGRLWTSSGVAAGMDMMFALLGWMYGFEKVNETMNVLELAPHTRREWDPYAVVWDVPGADRTKPLGDMVGPAGWV</sequence>
<dbReference type="EMBL" id="MU006308">
    <property type="protein sequence ID" value="KAF2850146.1"/>
    <property type="molecule type" value="Genomic_DNA"/>
</dbReference>
<dbReference type="Proteomes" id="UP000799423">
    <property type="component" value="Unassembled WGS sequence"/>
</dbReference>
<name>A0A6A7B3P3_9PLEO</name>
<dbReference type="SUPFAM" id="SSF52317">
    <property type="entry name" value="Class I glutamine amidotransferase-like"/>
    <property type="match status" value="1"/>
</dbReference>
<feature type="domain" description="DJ-1/PfpI" evidence="1">
    <location>
        <begin position="4"/>
        <end position="86"/>
    </location>
</feature>
<keyword evidence="3" id="KW-1185">Reference proteome</keyword>
<dbReference type="InterPro" id="IPR029062">
    <property type="entry name" value="Class_I_gatase-like"/>
</dbReference>